<dbReference type="InterPro" id="IPR001544">
    <property type="entry name" value="Aminotrans_IV"/>
</dbReference>
<evidence type="ECO:0000256" key="4">
    <source>
        <dbReference type="RuleBase" id="RU004106"/>
    </source>
</evidence>
<evidence type="ECO:0000256" key="5">
    <source>
        <dbReference type="RuleBase" id="RU004516"/>
    </source>
</evidence>
<evidence type="ECO:0000256" key="2">
    <source>
        <dbReference type="ARBA" id="ARBA00009320"/>
    </source>
</evidence>
<comment type="cofactor">
    <cofactor evidence="1 5">
        <name>pyridoxal 5'-phosphate</name>
        <dbReference type="ChEBI" id="CHEBI:597326"/>
    </cofactor>
</comment>
<dbReference type="GO" id="GO:0008483">
    <property type="term" value="F:transaminase activity"/>
    <property type="evidence" value="ECO:0007669"/>
    <property type="project" value="UniProtKB-KW"/>
</dbReference>
<dbReference type="PROSITE" id="PS00770">
    <property type="entry name" value="AA_TRANSFER_CLASS_4"/>
    <property type="match status" value="1"/>
</dbReference>
<dbReference type="InterPro" id="IPR043132">
    <property type="entry name" value="BCAT-like_C"/>
</dbReference>
<evidence type="ECO:0000256" key="3">
    <source>
        <dbReference type="ARBA" id="ARBA00022898"/>
    </source>
</evidence>
<dbReference type="InterPro" id="IPR036038">
    <property type="entry name" value="Aminotransferase-like"/>
</dbReference>
<protein>
    <submittedName>
        <fullName evidence="6">D-aminoacid aminotransferase-like plp-dependent enzymes superfamily protein</fullName>
    </submittedName>
</protein>
<dbReference type="SUPFAM" id="SSF56752">
    <property type="entry name" value="D-aminoacid aminotransferase-like PLP-dependent enzymes"/>
    <property type="match status" value="1"/>
</dbReference>
<proteinExistence type="inferred from homology"/>
<comment type="caution">
    <text evidence="6">The sequence shown here is derived from an EMBL/GenBank/DDBJ whole genome shotgun (WGS) entry which is preliminary data.</text>
</comment>
<keyword evidence="6" id="KW-0808">Transferase</keyword>
<dbReference type="PANTHER" id="PTHR47703">
    <property type="entry name" value="D-AMINOACID AMINOTRANSFERASE-LIKE PLP-DEPENDENT ENZYMES SUPERFAMILY PROTEIN"/>
    <property type="match status" value="1"/>
</dbReference>
<dbReference type="Proteomes" id="UP001146793">
    <property type="component" value="Unassembled WGS sequence"/>
</dbReference>
<name>A0AAV7YWH8_9EUKA</name>
<organism evidence="6 7">
    <name type="scientific">Anaeramoeba flamelloides</name>
    <dbReference type="NCBI Taxonomy" id="1746091"/>
    <lineage>
        <taxon>Eukaryota</taxon>
        <taxon>Metamonada</taxon>
        <taxon>Anaeramoebidae</taxon>
        <taxon>Anaeramoeba</taxon>
    </lineage>
</organism>
<gene>
    <name evidence="6" type="ORF">M0812_21996</name>
</gene>
<evidence type="ECO:0000256" key="1">
    <source>
        <dbReference type="ARBA" id="ARBA00001933"/>
    </source>
</evidence>
<evidence type="ECO:0000313" key="7">
    <source>
        <dbReference type="Proteomes" id="UP001146793"/>
    </source>
</evidence>
<comment type="similarity">
    <text evidence="2 4">Belongs to the class-IV pyridoxal-phosphate-dependent aminotransferase family.</text>
</comment>
<dbReference type="Gene3D" id="3.20.10.10">
    <property type="entry name" value="D-amino Acid Aminotransferase, subunit A, domain 2"/>
    <property type="match status" value="1"/>
</dbReference>
<evidence type="ECO:0000313" key="6">
    <source>
        <dbReference type="EMBL" id="KAJ3433046.1"/>
    </source>
</evidence>
<sequence>MSKQQPFLPVTVVNQTILEEPFGVSIQDILLKLPRGVYSVARSVTTNSILLFESHIDRLRKSDKNIFKTLSELTQDRNNLKELVLKNLQIALRKLIEINEEDQIQKKSVLIFISDRDTFSQQEKGTLNKTFLSKRLLILIHVYPIMKVPNSIKVQICGQARKQPNTKDTKWVSERKKFIEKRSIGVGEILLANKNKELTEGATSNFFIIMNSKIYTSPDNTVLCGITRKLTIKVCKKMGMKIIYKNPKIDKIDQWEEAFITSSSRLVLPIDSVLYEKEEGQLIEKTLDSPKITRNIRRNLIKQMEIESYVIDL</sequence>
<keyword evidence="3 5" id="KW-0663">Pyridoxal phosphate</keyword>
<dbReference type="InterPro" id="IPR018300">
    <property type="entry name" value="Aminotrans_IV_CS"/>
</dbReference>
<dbReference type="PANTHER" id="PTHR47703:SF2">
    <property type="entry name" value="D-AMINOACID AMINOTRANSFERASE-LIKE PLP-DEPENDENT ENZYMES SUPERFAMILY PROTEIN"/>
    <property type="match status" value="1"/>
</dbReference>
<dbReference type="AlphaFoldDB" id="A0AAV7YWH8"/>
<dbReference type="Pfam" id="PF01063">
    <property type="entry name" value="Aminotran_4"/>
    <property type="match status" value="1"/>
</dbReference>
<dbReference type="EMBL" id="JANTQA010000047">
    <property type="protein sequence ID" value="KAJ3433046.1"/>
    <property type="molecule type" value="Genomic_DNA"/>
</dbReference>
<keyword evidence="6" id="KW-0032">Aminotransferase</keyword>
<accession>A0AAV7YWH8</accession>
<reference evidence="6" key="1">
    <citation type="submission" date="2022-08" db="EMBL/GenBank/DDBJ databases">
        <title>Novel sulphate-reducing endosymbionts in the free-living metamonad Anaeramoeba.</title>
        <authorList>
            <person name="Jerlstrom-Hultqvist J."/>
            <person name="Cepicka I."/>
            <person name="Gallot-Lavallee L."/>
            <person name="Salas-Leiva D."/>
            <person name="Curtis B.A."/>
            <person name="Zahonova K."/>
            <person name="Pipaliya S."/>
            <person name="Dacks J."/>
            <person name="Roger A.J."/>
        </authorList>
    </citation>
    <scope>NUCLEOTIDE SEQUENCE</scope>
    <source>
        <strain evidence="6">Busselton2</strain>
    </source>
</reference>